<dbReference type="AlphaFoldDB" id="A0A8H8R4Z4"/>
<protein>
    <submittedName>
        <fullName evidence="10">Meiosis-specific serine/threonine-protein kinase</fullName>
    </submittedName>
</protein>
<dbReference type="GO" id="GO:0004674">
    <property type="term" value="F:protein serine/threonine kinase activity"/>
    <property type="evidence" value="ECO:0007669"/>
    <property type="project" value="UniProtKB-EC"/>
</dbReference>
<sequence length="643" mass="73510">MKRSNHLIPDNRISKRHFRIYSIIYEAGRTDLPPLVYCEDLESSNGTYVNDSLIGIIGQERKGFLLNDGDIIQIRPGWNFQFHQSVHGIVTRDYTELSDLQCFQDRFSVSDRILGQGSYGAVYLALDLSQDLASKKQVACKIINLTASGEKHMEQRPDLKAGDMWHNQLRRANEGRNIALREIKILSKLSHPHIINLKKAFCTTTSLYMITELAPGGDLFSYLEAYHGHLDDWHGRVVARQLALAIDYLHSQGIAHRDIKPENVLVSHTDFGGRVILTDFGFANVADARTGRLQSVVGTPGFAAPEVEANEHRKGGYTLAADLWSLGVLTACVLTGNSLIPYKELSQLSQTEIANRFLEISDDYIRDQWLSMGPRAQRFLRRLLTADPANRMTVKDALNHSWFKKPHSEATLLEERYHKIIRFWKKRDSDDQVIEYLPSWNQTPEAEQEKGPRFRRKFPDATLSPYFNLDRHLTQKRPATRGDVLVSLLESGSSFVPTKEFRHKPAAQLATRKHRDMDVIVVDGKDMFGTSRETEALNPIDDYNEMVLVPTESMPPLENLNLQSQAKSTEVPDSQETVDDEEDQGRMIKRARKESWDPEDRRIHEDASLVIPRYASARVFRDTIQQRKEAERLENMRPSLYAM</sequence>
<reference evidence="10 11" key="1">
    <citation type="submission" date="2018-05" db="EMBL/GenBank/DDBJ databases">
        <title>Genome sequencing and assembly of the regulated plant pathogen Lachnellula willkommii and related sister species for the development of diagnostic species identification markers.</title>
        <authorList>
            <person name="Giroux E."/>
            <person name="Bilodeau G."/>
        </authorList>
    </citation>
    <scope>NUCLEOTIDE SEQUENCE [LARGE SCALE GENOMIC DNA]</scope>
    <source>
        <strain evidence="10 11">CBS 185.66</strain>
    </source>
</reference>
<dbReference type="PROSITE" id="PS50006">
    <property type="entry name" value="FHA_DOMAIN"/>
    <property type="match status" value="1"/>
</dbReference>
<dbReference type="GO" id="GO:0005634">
    <property type="term" value="C:nucleus"/>
    <property type="evidence" value="ECO:0007669"/>
    <property type="project" value="TreeGrafter"/>
</dbReference>
<feature type="compositionally biased region" description="Polar residues" evidence="7">
    <location>
        <begin position="564"/>
        <end position="575"/>
    </location>
</feature>
<comment type="catalytic activity">
    <reaction evidence="5">
        <text>L-seryl-[protein] + ATP = O-phospho-L-seryl-[protein] + ADP + H(+)</text>
        <dbReference type="Rhea" id="RHEA:17989"/>
        <dbReference type="Rhea" id="RHEA-COMP:9863"/>
        <dbReference type="Rhea" id="RHEA-COMP:11604"/>
        <dbReference type="ChEBI" id="CHEBI:15378"/>
        <dbReference type="ChEBI" id="CHEBI:29999"/>
        <dbReference type="ChEBI" id="CHEBI:30616"/>
        <dbReference type="ChEBI" id="CHEBI:83421"/>
        <dbReference type="ChEBI" id="CHEBI:456216"/>
        <dbReference type="EC" id="2.7.11.1"/>
    </reaction>
</comment>
<dbReference type="PROSITE" id="PS50011">
    <property type="entry name" value="PROTEIN_KINASE_DOM"/>
    <property type="match status" value="1"/>
</dbReference>
<feature type="domain" description="Protein kinase" evidence="9">
    <location>
        <begin position="108"/>
        <end position="403"/>
    </location>
</feature>
<evidence type="ECO:0000256" key="2">
    <source>
        <dbReference type="ARBA" id="ARBA00022741"/>
    </source>
</evidence>
<dbReference type="FunFam" id="1.10.510.10:FF:000571">
    <property type="entry name" value="Maternal embryonic leucine zipper kinase"/>
    <property type="match status" value="1"/>
</dbReference>
<comment type="similarity">
    <text evidence="1">Belongs to the protein kinase superfamily. CAMK Ser/Thr protein kinase family. CHEK2 subfamily.</text>
</comment>
<evidence type="ECO:0000256" key="4">
    <source>
        <dbReference type="ARBA" id="ARBA00047899"/>
    </source>
</evidence>
<evidence type="ECO:0000256" key="3">
    <source>
        <dbReference type="ARBA" id="ARBA00022840"/>
    </source>
</evidence>
<evidence type="ECO:0000256" key="5">
    <source>
        <dbReference type="ARBA" id="ARBA00048679"/>
    </source>
</evidence>
<evidence type="ECO:0000256" key="1">
    <source>
        <dbReference type="ARBA" id="ARBA00005575"/>
    </source>
</evidence>
<feature type="domain" description="FHA" evidence="8">
    <location>
        <begin position="1"/>
        <end position="54"/>
    </location>
</feature>
<keyword evidence="10" id="KW-0418">Kinase</keyword>
<dbReference type="EMBL" id="QGMH01000028">
    <property type="protein sequence ID" value="TVY28618.1"/>
    <property type="molecule type" value="Genomic_DNA"/>
</dbReference>
<keyword evidence="2 6" id="KW-0547">Nucleotide-binding</keyword>
<dbReference type="GO" id="GO:0005524">
    <property type="term" value="F:ATP binding"/>
    <property type="evidence" value="ECO:0007669"/>
    <property type="project" value="UniProtKB-UniRule"/>
</dbReference>
<dbReference type="InterPro" id="IPR008271">
    <property type="entry name" value="Ser/Thr_kinase_AS"/>
</dbReference>
<comment type="catalytic activity">
    <reaction evidence="4">
        <text>L-threonyl-[protein] + ATP = O-phospho-L-threonyl-[protein] + ADP + H(+)</text>
        <dbReference type="Rhea" id="RHEA:46608"/>
        <dbReference type="Rhea" id="RHEA-COMP:11060"/>
        <dbReference type="Rhea" id="RHEA-COMP:11605"/>
        <dbReference type="ChEBI" id="CHEBI:15378"/>
        <dbReference type="ChEBI" id="CHEBI:30013"/>
        <dbReference type="ChEBI" id="CHEBI:30616"/>
        <dbReference type="ChEBI" id="CHEBI:61977"/>
        <dbReference type="ChEBI" id="CHEBI:456216"/>
        <dbReference type="EC" id="2.7.11.1"/>
    </reaction>
</comment>
<keyword evidence="10" id="KW-0808">Transferase</keyword>
<dbReference type="Gene3D" id="1.10.510.10">
    <property type="entry name" value="Transferase(Phosphotransferase) domain 1"/>
    <property type="match status" value="1"/>
</dbReference>
<dbReference type="SMART" id="SM00220">
    <property type="entry name" value="S_TKc"/>
    <property type="match status" value="1"/>
</dbReference>
<proteinExistence type="inferred from homology"/>
<dbReference type="PANTHER" id="PTHR44167:SF29">
    <property type="entry name" value="SERINE_THREONINE PROTEIN KINASE-43"/>
    <property type="match status" value="1"/>
</dbReference>
<dbReference type="Gene3D" id="2.60.200.20">
    <property type="match status" value="1"/>
</dbReference>
<organism evidence="10 11">
    <name type="scientific">Lachnellula hyalina</name>
    <dbReference type="NCBI Taxonomy" id="1316788"/>
    <lineage>
        <taxon>Eukaryota</taxon>
        <taxon>Fungi</taxon>
        <taxon>Dikarya</taxon>
        <taxon>Ascomycota</taxon>
        <taxon>Pezizomycotina</taxon>
        <taxon>Leotiomycetes</taxon>
        <taxon>Helotiales</taxon>
        <taxon>Lachnaceae</taxon>
        <taxon>Lachnellula</taxon>
    </lineage>
</organism>
<dbReference type="InterPro" id="IPR011009">
    <property type="entry name" value="Kinase-like_dom_sf"/>
</dbReference>
<evidence type="ECO:0000256" key="6">
    <source>
        <dbReference type="PROSITE-ProRule" id="PRU10141"/>
    </source>
</evidence>
<dbReference type="Pfam" id="PF00069">
    <property type="entry name" value="Pkinase"/>
    <property type="match status" value="1"/>
</dbReference>
<dbReference type="PANTHER" id="PTHR44167">
    <property type="entry name" value="OVARIAN-SPECIFIC SERINE/THREONINE-PROTEIN KINASE LOK-RELATED"/>
    <property type="match status" value="1"/>
</dbReference>
<dbReference type="Pfam" id="PF00498">
    <property type="entry name" value="FHA"/>
    <property type="match status" value="1"/>
</dbReference>
<name>A0A8H8R4Z4_9HELO</name>
<comment type="caution">
    <text evidence="10">The sequence shown here is derived from an EMBL/GenBank/DDBJ whole genome shotgun (WGS) entry which is preliminary data.</text>
</comment>
<dbReference type="RefSeq" id="XP_031007406.1">
    <property type="nucleotide sequence ID" value="XM_031147336.1"/>
</dbReference>
<feature type="binding site" evidence="6">
    <location>
        <position position="141"/>
    </location>
    <ligand>
        <name>ATP</name>
        <dbReference type="ChEBI" id="CHEBI:30616"/>
    </ligand>
</feature>
<dbReference type="InterPro" id="IPR008984">
    <property type="entry name" value="SMAD_FHA_dom_sf"/>
</dbReference>
<dbReference type="InterPro" id="IPR017441">
    <property type="entry name" value="Protein_kinase_ATP_BS"/>
</dbReference>
<dbReference type="PROSITE" id="PS00108">
    <property type="entry name" value="PROTEIN_KINASE_ST"/>
    <property type="match status" value="1"/>
</dbReference>
<dbReference type="Proteomes" id="UP000431533">
    <property type="component" value="Unassembled WGS sequence"/>
</dbReference>
<evidence type="ECO:0000256" key="7">
    <source>
        <dbReference type="SAM" id="MobiDB-lite"/>
    </source>
</evidence>
<keyword evidence="3 6" id="KW-0067">ATP-binding</keyword>
<evidence type="ECO:0000313" key="11">
    <source>
        <dbReference type="Proteomes" id="UP000431533"/>
    </source>
</evidence>
<dbReference type="GO" id="GO:0005737">
    <property type="term" value="C:cytoplasm"/>
    <property type="evidence" value="ECO:0007669"/>
    <property type="project" value="TreeGrafter"/>
</dbReference>
<dbReference type="InterPro" id="IPR000719">
    <property type="entry name" value="Prot_kinase_dom"/>
</dbReference>
<keyword evidence="11" id="KW-1185">Reference proteome</keyword>
<dbReference type="GO" id="GO:0051598">
    <property type="term" value="P:meiotic recombination checkpoint signaling"/>
    <property type="evidence" value="ECO:0007669"/>
    <property type="project" value="TreeGrafter"/>
</dbReference>
<gene>
    <name evidence="10" type="primary">mek1</name>
    <name evidence="10" type="ORF">LHYA1_G002359</name>
</gene>
<evidence type="ECO:0000259" key="9">
    <source>
        <dbReference type="PROSITE" id="PS50011"/>
    </source>
</evidence>
<dbReference type="GeneID" id="41982557"/>
<dbReference type="OrthoDB" id="74764at2759"/>
<feature type="region of interest" description="Disordered" evidence="7">
    <location>
        <begin position="564"/>
        <end position="584"/>
    </location>
</feature>
<accession>A0A8H8R4Z4</accession>
<evidence type="ECO:0000259" key="8">
    <source>
        <dbReference type="PROSITE" id="PS50006"/>
    </source>
</evidence>
<dbReference type="SUPFAM" id="SSF56112">
    <property type="entry name" value="Protein kinase-like (PK-like)"/>
    <property type="match status" value="1"/>
</dbReference>
<evidence type="ECO:0000313" key="10">
    <source>
        <dbReference type="EMBL" id="TVY28618.1"/>
    </source>
</evidence>
<dbReference type="InterPro" id="IPR000253">
    <property type="entry name" value="FHA_dom"/>
</dbReference>
<dbReference type="SUPFAM" id="SSF49879">
    <property type="entry name" value="SMAD/FHA domain"/>
    <property type="match status" value="1"/>
</dbReference>
<dbReference type="PROSITE" id="PS00107">
    <property type="entry name" value="PROTEIN_KINASE_ATP"/>
    <property type="match status" value="1"/>
</dbReference>